<dbReference type="Proteomes" id="UP000355283">
    <property type="component" value="Unassembled WGS sequence"/>
</dbReference>
<keyword evidence="1" id="KW-0732">Signal</keyword>
<reference evidence="2 3" key="1">
    <citation type="submission" date="2019-01" db="EMBL/GenBank/DDBJ databases">
        <title>Nuclear Genome Assembly of the Microalgal Biofuel strain Nannochloropsis salina CCMP1776.</title>
        <authorList>
            <person name="Hovde B."/>
        </authorList>
    </citation>
    <scope>NUCLEOTIDE SEQUENCE [LARGE SCALE GENOMIC DNA]</scope>
    <source>
        <strain evidence="2 3">CCMP1776</strain>
    </source>
</reference>
<comment type="caution">
    <text evidence="2">The sequence shown here is derived from an EMBL/GenBank/DDBJ whole genome shotgun (WGS) entry which is preliminary data.</text>
</comment>
<evidence type="ECO:0000313" key="2">
    <source>
        <dbReference type="EMBL" id="TFJ81242.1"/>
    </source>
</evidence>
<accession>A0A4D9CQ17</accession>
<feature type="chain" id="PRO_5020031716" evidence="1">
    <location>
        <begin position="22"/>
        <end position="118"/>
    </location>
</feature>
<proteinExistence type="predicted"/>
<evidence type="ECO:0000313" key="3">
    <source>
        <dbReference type="Proteomes" id="UP000355283"/>
    </source>
</evidence>
<dbReference type="EMBL" id="SDOX01000130">
    <property type="protein sequence ID" value="TFJ81242.1"/>
    <property type="molecule type" value="Genomic_DNA"/>
</dbReference>
<name>A0A4D9CQ17_9STRA</name>
<gene>
    <name evidence="2" type="ORF">NSK_007430</name>
</gene>
<organism evidence="2 3">
    <name type="scientific">Nannochloropsis salina CCMP1776</name>
    <dbReference type="NCBI Taxonomy" id="1027361"/>
    <lineage>
        <taxon>Eukaryota</taxon>
        <taxon>Sar</taxon>
        <taxon>Stramenopiles</taxon>
        <taxon>Ochrophyta</taxon>
        <taxon>Eustigmatophyceae</taxon>
        <taxon>Eustigmatales</taxon>
        <taxon>Monodopsidaceae</taxon>
        <taxon>Microchloropsis</taxon>
        <taxon>Microchloropsis salina</taxon>
    </lineage>
</organism>
<dbReference type="AlphaFoldDB" id="A0A4D9CQ17"/>
<keyword evidence="3" id="KW-1185">Reference proteome</keyword>
<evidence type="ECO:0000256" key="1">
    <source>
        <dbReference type="SAM" id="SignalP"/>
    </source>
</evidence>
<protein>
    <submittedName>
        <fullName evidence="2">Uncharacterized protein</fullName>
    </submittedName>
</protein>
<feature type="signal peptide" evidence="1">
    <location>
        <begin position="1"/>
        <end position="21"/>
    </location>
</feature>
<sequence length="118" mass="13381">MKTFSIAHFVIGCCMFPPLSAFAIDTSPHHQLRRRLDLMTFLLRFHTLQQDHRHGILQSDILLHPNLSYSGDTTGEYLSLGAGHALDFHSWIVTGAFVLHRQPANDLALVFDPRHPPE</sequence>